<feature type="domain" description="Helicase C-terminal" evidence="3">
    <location>
        <begin position="750"/>
        <end position="904"/>
    </location>
</feature>
<dbReference type="SMART" id="SM00490">
    <property type="entry name" value="HELICc"/>
    <property type="match status" value="1"/>
</dbReference>
<dbReference type="GO" id="GO:0005524">
    <property type="term" value="F:ATP binding"/>
    <property type="evidence" value="ECO:0007669"/>
    <property type="project" value="InterPro"/>
</dbReference>
<dbReference type="CDD" id="cd18793">
    <property type="entry name" value="SF2_C_SNF"/>
    <property type="match status" value="1"/>
</dbReference>
<evidence type="ECO:0000313" key="5">
    <source>
        <dbReference type="Proteomes" id="UP000254519"/>
    </source>
</evidence>
<accession>A0A380BDP1</accession>
<dbReference type="InterPro" id="IPR022138">
    <property type="entry name" value="DUF3670"/>
</dbReference>
<reference evidence="4 5" key="1">
    <citation type="submission" date="2018-06" db="EMBL/GenBank/DDBJ databases">
        <authorList>
            <consortium name="Pathogen Informatics"/>
            <person name="Doyle S."/>
        </authorList>
    </citation>
    <scope>NUCLEOTIDE SEQUENCE [LARGE SCALE GENOMIC DNA]</scope>
    <source>
        <strain evidence="5">ATCC 11859 / DSM 33 / NCIB 8841 / NCTC 4822</strain>
    </source>
</reference>
<dbReference type="FunFam" id="3.40.50.300:FF:000533">
    <property type="entry name" value="Helicase, Snf2 family"/>
    <property type="match status" value="1"/>
</dbReference>
<dbReference type="SMART" id="SM00487">
    <property type="entry name" value="DEXDc"/>
    <property type="match status" value="1"/>
</dbReference>
<dbReference type="Pfam" id="PF00271">
    <property type="entry name" value="Helicase_C"/>
    <property type="match status" value="1"/>
</dbReference>
<dbReference type="InterPro" id="IPR038718">
    <property type="entry name" value="SNF2-like_sf"/>
</dbReference>
<dbReference type="SUPFAM" id="SSF52540">
    <property type="entry name" value="P-loop containing nucleoside triphosphate hydrolases"/>
    <property type="match status" value="2"/>
</dbReference>
<dbReference type="InterPro" id="IPR049730">
    <property type="entry name" value="SNF2/RAD54-like_C"/>
</dbReference>
<dbReference type="GO" id="GO:0016787">
    <property type="term" value="F:hydrolase activity"/>
    <property type="evidence" value="ECO:0007669"/>
    <property type="project" value="UniProtKB-KW"/>
</dbReference>
<dbReference type="Gene3D" id="3.40.50.300">
    <property type="entry name" value="P-loop containing nucleotide triphosphate hydrolases"/>
    <property type="match status" value="1"/>
</dbReference>
<dbReference type="InterPro" id="IPR001650">
    <property type="entry name" value="Helicase_C-like"/>
</dbReference>
<protein>
    <submittedName>
        <fullName evidence="4">N-formylmethionyl-tRNA deformylase</fullName>
    </submittedName>
</protein>
<keyword evidence="1" id="KW-0378">Hydrolase</keyword>
<dbReference type="AlphaFoldDB" id="A0A380BDP1"/>
<dbReference type="CDD" id="cd18012">
    <property type="entry name" value="DEXQc_arch_SWI2_SNF2"/>
    <property type="match status" value="1"/>
</dbReference>
<dbReference type="OrthoDB" id="9760715at2"/>
<dbReference type="RefSeq" id="WP_115359958.1">
    <property type="nucleotide sequence ID" value="NZ_CP038012.1"/>
</dbReference>
<name>A0A380BDP1_SPOPA</name>
<dbReference type="PANTHER" id="PTHR10799">
    <property type="entry name" value="SNF2/RAD54 HELICASE FAMILY"/>
    <property type="match status" value="1"/>
</dbReference>
<keyword evidence="5" id="KW-1185">Reference proteome</keyword>
<sequence length="915" mass="104918">MTEQFTLEKHLQLSIEQSDTDTYIVRANEENGNSVSPSELVSYLFFNDEQTFFGLLTETNEDHLILKADQLLQSFPESHPYVKFTGLTEEDTKQLQAVREAADGWRKPELWKHAQADDNGIHFDTEKLEVSTEAAQVLQSAVYSKLANAMIRPEQLTFLLPHIQKYGWPGESQTTIPVRTALRLTEPEEESDSTEWLLETVIINERGRHWTPAIRKKHLPIEEALTERWKPYAKEILKRQSEMLSFLHSLQPEWQDQFLSIPMADAEVRIFLQEDLPLLQSFGFPVILPAWLKSITESKMRVRTSASVQSYQSATGLDEVLAFDWSFSLAGNEIDQQSFRRLVEENREYIRSGDEWFHIDPVWLQKIRDLMERADAGEWTVKDLLFQDVPEEIAPLADDEEEFESDPLLEFSMQKSLRTYMETLAEKKGLPSAGIPAELNATLRPYQEDGYNWLVFMRDNQFGACLADDMGLGKTVQLIAYLLNVHNRPETTGPSLIVCPTSVLGNWQKELERFAPSLSVHLHYGPSREKDEDFKTFVQTKRPDVILTTYGTASQDGEMLAETEFTAITLDEAQNIKNMQTKQSRAIRKLHGQHHIALTGTPIENRLSELWAIFDFIHRGYFGNFRTFTDQFIIPIERDDSERDKRKLRAKIRPFLLRRTKNDPDLLLNLPKKLEQNEYCPLTTEQAALYESFLDETKFKLETLTGFEKKGLVLTMLNRLKQLCNHPALFLKEPNRPAAEMVARSEKLKSIVSMSANIAANGEQCIIFTQYIGMGRLLQHCLSELHNIDAPFLTGSMPKTQRDSLVDDFQKGNFPIFILSLRAGGTGLNLTAANHVLHADRWWNPAVENQATDRAYRIGQTKFVHVHKFVTIGTIEEKIDKMLEEKAALSADLILSNQWLAELSDDDLDDLLSFG</sequence>
<dbReference type="Pfam" id="PF00176">
    <property type="entry name" value="SNF2-rel_dom"/>
    <property type="match status" value="1"/>
</dbReference>
<evidence type="ECO:0000256" key="1">
    <source>
        <dbReference type="ARBA" id="ARBA00022801"/>
    </source>
</evidence>
<dbReference type="EMBL" id="UGYZ01000002">
    <property type="protein sequence ID" value="SUI99137.1"/>
    <property type="molecule type" value="Genomic_DNA"/>
</dbReference>
<dbReference type="InterPro" id="IPR027417">
    <property type="entry name" value="P-loop_NTPase"/>
</dbReference>
<evidence type="ECO:0000313" key="4">
    <source>
        <dbReference type="EMBL" id="SUI99137.1"/>
    </source>
</evidence>
<evidence type="ECO:0000259" key="3">
    <source>
        <dbReference type="PROSITE" id="PS51194"/>
    </source>
</evidence>
<dbReference type="Gene3D" id="3.40.50.10810">
    <property type="entry name" value="Tandem AAA-ATPase domain"/>
    <property type="match status" value="1"/>
</dbReference>
<evidence type="ECO:0000259" key="2">
    <source>
        <dbReference type="PROSITE" id="PS51192"/>
    </source>
</evidence>
<dbReference type="PROSITE" id="PS51192">
    <property type="entry name" value="HELICASE_ATP_BIND_1"/>
    <property type="match status" value="1"/>
</dbReference>
<gene>
    <name evidence="4" type="ORF">NCTC4822_00463</name>
</gene>
<dbReference type="InterPro" id="IPR014001">
    <property type="entry name" value="Helicase_ATP-bd"/>
</dbReference>
<dbReference type="PROSITE" id="PS51194">
    <property type="entry name" value="HELICASE_CTER"/>
    <property type="match status" value="1"/>
</dbReference>
<dbReference type="Pfam" id="PF12419">
    <property type="entry name" value="DUF3670"/>
    <property type="match status" value="1"/>
</dbReference>
<dbReference type="Proteomes" id="UP000254519">
    <property type="component" value="Unassembled WGS sequence"/>
</dbReference>
<dbReference type="InterPro" id="IPR000330">
    <property type="entry name" value="SNF2_N"/>
</dbReference>
<proteinExistence type="predicted"/>
<organism evidence="4 5">
    <name type="scientific">Sporosarcina pasteurii</name>
    <name type="common">Bacillus pasteurii</name>
    <dbReference type="NCBI Taxonomy" id="1474"/>
    <lineage>
        <taxon>Bacteria</taxon>
        <taxon>Bacillati</taxon>
        <taxon>Bacillota</taxon>
        <taxon>Bacilli</taxon>
        <taxon>Bacillales</taxon>
        <taxon>Caryophanaceae</taxon>
        <taxon>Sporosarcina</taxon>
    </lineage>
</organism>
<feature type="domain" description="Helicase ATP-binding" evidence="2">
    <location>
        <begin position="455"/>
        <end position="620"/>
    </location>
</feature>